<dbReference type="InterPro" id="IPR029058">
    <property type="entry name" value="AB_hydrolase_fold"/>
</dbReference>
<feature type="non-terminal residue" evidence="1">
    <location>
        <position position="317"/>
    </location>
</feature>
<feature type="non-terminal residue" evidence="1">
    <location>
        <position position="1"/>
    </location>
</feature>
<sequence length="317" mass="36489">IAFSCGIGVGLYEYFPYEGLNQVKKIILNESTDEHIIAPSSLKKFDASSIIEINAKEDLTYKRTSLIKYIWKDQMPTKLPISITENFVDDNFSDLENLKQLDKITIEMEHGVNSIAYFFIPHEQNNKLIIYHQGHDGDFLLGKNTIQFFLKNGYSIVAFSMPLKGMNSQPVIETSDFGPIKFVSHKQFTLLESSKFSPMKYFIEPIVLSLNFIDKNYDYDSYNMIGISGGGWTTIIYSAIDERISQSYSVAGSYPLHLRYETKNLGDYEQTNPNIYRISNYLELYTMSSSGDNRKLVQLFIYNDPCCFQAELYEKFP</sequence>
<reference evidence="1" key="1">
    <citation type="submission" date="2018-05" db="EMBL/GenBank/DDBJ databases">
        <authorList>
            <person name="Lanie J.A."/>
            <person name="Ng W.-L."/>
            <person name="Kazmierczak K.M."/>
            <person name="Andrzejewski T.M."/>
            <person name="Davidsen T.M."/>
            <person name="Wayne K.J."/>
            <person name="Tettelin H."/>
            <person name="Glass J.I."/>
            <person name="Rusch D."/>
            <person name="Podicherti R."/>
            <person name="Tsui H.-C.T."/>
            <person name="Winkler M.E."/>
        </authorList>
    </citation>
    <scope>NUCLEOTIDE SEQUENCE</scope>
</reference>
<protein>
    <recommendedName>
        <fullName evidence="2">Acetyl xylan esterase domain-containing protein</fullName>
    </recommendedName>
</protein>
<name>A0A382RVJ6_9ZZZZ</name>
<organism evidence="1">
    <name type="scientific">marine metagenome</name>
    <dbReference type="NCBI Taxonomy" id="408172"/>
    <lineage>
        <taxon>unclassified sequences</taxon>
        <taxon>metagenomes</taxon>
        <taxon>ecological metagenomes</taxon>
    </lineage>
</organism>
<dbReference type="EMBL" id="UINC01123904">
    <property type="protein sequence ID" value="SVD00681.1"/>
    <property type="molecule type" value="Genomic_DNA"/>
</dbReference>
<dbReference type="SUPFAM" id="SSF53474">
    <property type="entry name" value="alpha/beta-Hydrolases"/>
    <property type="match status" value="1"/>
</dbReference>
<proteinExistence type="predicted"/>
<dbReference type="AlphaFoldDB" id="A0A382RVJ6"/>
<evidence type="ECO:0000313" key="1">
    <source>
        <dbReference type="EMBL" id="SVD00681.1"/>
    </source>
</evidence>
<gene>
    <name evidence="1" type="ORF">METZ01_LOCUS353535</name>
</gene>
<accession>A0A382RVJ6</accession>
<dbReference type="Gene3D" id="3.40.50.1820">
    <property type="entry name" value="alpha/beta hydrolase"/>
    <property type="match status" value="1"/>
</dbReference>
<evidence type="ECO:0008006" key="2">
    <source>
        <dbReference type="Google" id="ProtNLM"/>
    </source>
</evidence>